<feature type="domain" description="C3H1-type" evidence="3">
    <location>
        <begin position="63"/>
        <end position="90"/>
    </location>
</feature>
<name>A0A9P4LU16_9PLEO</name>
<evidence type="ECO:0000313" key="5">
    <source>
        <dbReference type="Proteomes" id="UP000799777"/>
    </source>
</evidence>
<feature type="compositionally biased region" description="Low complexity" evidence="2">
    <location>
        <begin position="38"/>
        <end position="52"/>
    </location>
</feature>
<keyword evidence="5" id="KW-1185">Reference proteome</keyword>
<accession>A0A9P4LU16</accession>
<dbReference type="Proteomes" id="UP000799777">
    <property type="component" value="Unassembled WGS sequence"/>
</dbReference>
<protein>
    <recommendedName>
        <fullName evidence="3">C3H1-type domain-containing protein</fullName>
    </recommendedName>
</protein>
<feature type="compositionally biased region" description="Polar residues" evidence="2">
    <location>
        <begin position="481"/>
        <end position="500"/>
    </location>
</feature>
<feature type="region of interest" description="Disordered" evidence="2">
    <location>
        <begin position="155"/>
        <end position="186"/>
    </location>
</feature>
<dbReference type="PROSITE" id="PS50103">
    <property type="entry name" value="ZF_C3H1"/>
    <property type="match status" value="1"/>
</dbReference>
<feature type="region of interest" description="Disordered" evidence="2">
    <location>
        <begin position="440"/>
        <end position="502"/>
    </location>
</feature>
<evidence type="ECO:0000313" key="4">
    <source>
        <dbReference type="EMBL" id="KAF2036362.1"/>
    </source>
</evidence>
<feature type="compositionally biased region" description="Acidic residues" evidence="2">
    <location>
        <begin position="288"/>
        <end position="311"/>
    </location>
</feature>
<keyword evidence="1" id="KW-0479">Metal-binding</keyword>
<feature type="region of interest" description="Disordered" evidence="2">
    <location>
        <begin position="374"/>
        <end position="423"/>
    </location>
</feature>
<feature type="compositionally biased region" description="Polar residues" evidence="2">
    <location>
        <begin position="621"/>
        <end position="662"/>
    </location>
</feature>
<feature type="region of interest" description="Disordered" evidence="2">
    <location>
        <begin position="621"/>
        <end position="723"/>
    </location>
</feature>
<sequence length="855" mass="94967">MGRHNCKCPLNLIQDGVCGCPQFWSRKASHTPLTLAHQSSTTPTPQTPINSQRSRSPFYTPVGPPRETCFFWYHGTCRRGQACTHAHETHATWQITPPPGYVHYEKCKLPMCPLRWDLVGVRAGGKEKEKEGKMKGKGGIGGQLDGATLSFVSSGMVGEVGDGDGDEDKEIGAEYTGKDMGVGPDCDGDHDGECDVACDMNPSNTTSGGEAVLLSKDDSEDTDTGSTHAETEEGSLNDITNADVYQTPIEISSSDEECENSDSSSESSDNDEEQENVSPLRKGVEVIEITDSESSSEDSESNTNDDIEEQENSAGLIDPDSRAMNGSYSDDSDSDINEMEHEAALSMTVKPEGSPSHMAAATVPSSAHGLDYVDMTCYTPPPPSSDTEKSPLLSLSHPGTLKRKRTTSPEFRSNNSDFKRIKRESTPDLDRYLSILQRERPESHWDERESGSLERLPTSTSTSPTSQTCSLPPKPAPQPNDFVQSNNHHPKTFNTRSHAPTSPRAVTIDGSLVCFYWYHEGYCKPKRGRNGRPIRCTYAHTLDVKHARVSLPPGIDRHDLECDLPMCPVRLGKDGYDGGDTGGKRGEYLGMKVGMRDKVEHDTPMTYGYFSSIPRTSVSETRASVQRLQYSSGSPQNQRLPPLTGTNAQELTTRNRSINGRQYNPEKMQKHSTNEVNKRNRRQLKLQKRRETNDLNYGNEAKHTQLSSQSAELHEAAANSEGNDEMLQKNAELYEINLSIVADTQDGLEKGDVRNEMEARQSEAGSALGMAHLLKEDEKTRTWTKWSPAKTARLREKKEKRRGHLKGERNPEFPARKARSKVRIVVDYDLPQGKDRLPWDTDHVRWVFGEIEYTH</sequence>
<organism evidence="4 5">
    <name type="scientific">Setomelanomma holmii</name>
    <dbReference type="NCBI Taxonomy" id="210430"/>
    <lineage>
        <taxon>Eukaryota</taxon>
        <taxon>Fungi</taxon>
        <taxon>Dikarya</taxon>
        <taxon>Ascomycota</taxon>
        <taxon>Pezizomycotina</taxon>
        <taxon>Dothideomycetes</taxon>
        <taxon>Pleosporomycetidae</taxon>
        <taxon>Pleosporales</taxon>
        <taxon>Pleosporineae</taxon>
        <taxon>Phaeosphaeriaceae</taxon>
        <taxon>Setomelanomma</taxon>
    </lineage>
</organism>
<reference evidence="4" key="1">
    <citation type="journal article" date="2020" name="Stud. Mycol.">
        <title>101 Dothideomycetes genomes: a test case for predicting lifestyles and emergence of pathogens.</title>
        <authorList>
            <person name="Haridas S."/>
            <person name="Albert R."/>
            <person name="Binder M."/>
            <person name="Bloem J."/>
            <person name="Labutti K."/>
            <person name="Salamov A."/>
            <person name="Andreopoulos B."/>
            <person name="Baker S."/>
            <person name="Barry K."/>
            <person name="Bills G."/>
            <person name="Bluhm B."/>
            <person name="Cannon C."/>
            <person name="Castanera R."/>
            <person name="Culley D."/>
            <person name="Daum C."/>
            <person name="Ezra D."/>
            <person name="Gonzalez J."/>
            <person name="Henrissat B."/>
            <person name="Kuo A."/>
            <person name="Liang C."/>
            <person name="Lipzen A."/>
            <person name="Lutzoni F."/>
            <person name="Magnuson J."/>
            <person name="Mondo S."/>
            <person name="Nolan M."/>
            <person name="Ohm R."/>
            <person name="Pangilinan J."/>
            <person name="Park H.-J."/>
            <person name="Ramirez L."/>
            <person name="Alfaro M."/>
            <person name="Sun H."/>
            <person name="Tritt A."/>
            <person name="Yoshinaga Y."/>
            <person name="Zwiers L.-H."/>
            <person name="Turgeon B."/>
            <person name="Goodwin S."/>
            <person name="Spatafora J."/>
            <person name="Crous P."/>
            <person name="Grigoriev I."/>
        </authorList>
    </citation>
    <scope>NUCLEOTIDE SEQUENCE</scope>
    <source>
        <strain evidence="4">CBS 110217</strain>
    </source>
</reference>
<feature type="zinc finger region" description="C3H1-type" evidence="1">
    <location>
        <begin position="63"/>
        <end position="90"/>
    </location>
</feature>
<keyword evidence="1" id="KW-0863">Zinc-finger</keyword>
<feature type="region of interest" description="Disordered" evidence="2">
    <location>
        <begin position="216"/>
        <end position="361"/>
    </location>
</feature>
<keyword evidence="1" id="KW-0862">Zinc</keyword>
<feature type="compositionally biased region" description="Basic residues" evidence="2">
    <location>
        <begin position="679"/>
        <end position="688"/>
    </location>
</feature>
<feature type="region of interest" description="Disordered" evidence="2">
    <location>
        <begin position="796"/>
        <end position="816"/>
    </location>
</feature>
<dbReference type="AlphaFoldDB" id="A0A9P4LU16"/>
<evidence type="ECO:0000256" key="1">
    <source>
        <dbReference type="PROSITE-ProRule" id="PRU00723"/>
    </source>
</evidence>
<evidence type="ECO:0000259" key="3">
    <source>
        <dbReference type="PROSITE" id="PS50103"/>
    </source>
</evidence>
<proteinExistence type="predicted"/>
<dbReference type="EMBL" id="ML978155">
    <property type="protein sequence ID" value="KAF2036362.1"/>
    <property type="molecule type" value="Genomic_DNA"/>
</dbReference>
<comment type="caution">
    <text evidence="4">The sequence shown here is derived from an EMBL/GenBank/DDBJ whole genome shotgun (WGS) entry which is preliminary data.</text>
</comment>
<feature type="compositionally biased region" description="Basic and acidic residues" evidence="2">
    <location>
        <begin position="805"/>
        <end position="815"/>
    </location>
</feature>
<feature type="compositionally biased region" description="Low complexity" evidence="2">
    <location>
        <begin position="457"/>
        <end position="471"/>
    </location>
</feature>
<gene>
    <name evidence="4" type="ORF">EK21DRAFT_106465</name>
</gene>
<dbReference type="InterPro" id="IPR000571">
    <property type="entry name" value="Znf_CCCH"/>
</dbReference>
<dbReference type="GO" id="GO:0008270">
    <property type="term" value="F:zinc ion binding"/>
    <property type="evidence" value="ECO:0007669"/>
    <property type="project" value="UniProtKB-KW"/>
</dbReference>
<feature type="compositionally biased region" description="Basic and acidic residues" evidence="2">
    <location>
        <begin position="440"/>
        <end position="452"/>
    </location>
</feature>
<evidence type="ECO:0000256" key="2">
    <source>
        <dbReference type="SAM" id="MobiDB-lite"/>
    </source>
</evidence>
<feature type="compositionally biased region" description="Basic and acidic residues" evidence="2">
    <location>
        <begin position="667"/>
        <end position="678"/>
    </location>
</feature>
<dbReference type="OrthoDB" id="3793406at2759"/>
<feature type="region of interest" description="Disordered" evidence="2">
    <location>
        <begin position="34"/>
        <end position="58"/>
    </location>
</feature>